<proteinExistence type="predicted"/>
<dbReference type="InterPro" id="IPR048020">
    <property type="entry name" value="Transpos_IS3"/>
</dbReference>
<dbReference type="PROSITE" id="PS50994">
    <property type="entry name" value="INTEGRASE"/>
    <property type="match status" value="1"/>
</dbReference>
<dbReference type="PANTHER" id="PTHR46889:SF5">
    <property type="entry name" value="INTEGRASE PROTEIN"/>
    <property type="match status" value="1"/>
</dbReference>
<dbReference type="SUPFAM" id="SSF46689">
    <property type="entry name" value="Homeodomain-like"/>
    <property type="match status" value="1"/>
</dbReference>
<dbReference type="SUPFAM" id="SSF53098">
    <property type="entry name" value="Ribonuclease H-like"/>
    <property type="match status" value="1"/>
</dbReference>
<dbReference type="NCBIfam" id="NF033516">
    <property type="entry name" value="transpos_IS3"/>
    <property type="match status" value="1"/>
</dbReference>
<dbReference type="Proteomes" id="UP001557485">
    <property type="component" value="Unassembled WGS sequence"/>
</dbReference>
<comment type="caution">
    <text evidence="3">The sequence shown here is derived from an EMBL/GenBank/DDBJ whole genome shotgun (WGS) entry which is preliminary data.</text>
</comment>
<sequence>MPALLVDLETKERGRIWLLPPYNYSLRRVGNELSVAVGTVHKWRQELKDEGLLPDDEVTKNEVYTADQIFSFVIDTASMSEHQLAAYCRENGLYVEQVKKWKIISVQAHMTKPESKHKQDSLRRADRKKIQILEKELARKEKALAETAALLVLREKYKCPLGTERGRLTPLPERQYLVSLINEATANGARKAEACRIISLSIRTLQRWVKNGVVCGDERASAVRPTPSNKLSTEERKKIVDLCNEPEFASLTPNQIVPTLADRGIYHASESSFYRILKDHDLLAKRARSRSKGHHKKPRAQTATAPNQVWTWDISYLPSHVKGQHYYLYMILDIFSRKIVGAEVYSQELGVHAADLLQRSAWAEKCVNRRLILHSDNGAPMRSFTMLAKMQDLGVISSYSRPRVSNDNPYSESLFKTVKYCPQWPLKGFLNIDDAREWVDGFVHWYNTRHKHSGIKYVTPEERHAGLDLAILSKRDETYQKAKLKNPRRWSRSCRNWGFISEVKLNPEKKAA</sequence>
<dbReference type="Gene3D" id="3.30.420.10">
    <property type="entry name" value="Ribonuclease H-like superfamily/Ribonuclease H"/>
    <property type="match status" value="1"/>
</dbReference>
<dbReference type="Pfam" id="PF13565">
    <property type="entry name" value="HTH_32"/>
    <property type="match status" value="1"/>
</dbReference>
<protein>
    <submittedName>
        <fullName evidence="3">IS3 family transposase</fullName>
    </submittedName>
</protein>
<evidence type="ECO:0000259" key="2">
    <source>
        <dbReference type="PROSITE" id="PS50994"/>
    </source>
</evidence>
<dbReference type="PANTHER" id="PTHR46889">
    <property type="entry name" value="TRANSPOSASE INSF FOR INSERTION SEQUENCE IS3B-RELATED"/>
    <property type="match status" value="1"/>
</dbReference>
<accession>A0ABV3U647</accession>
<dbReference type="InterPro" id="IPR009057">
    <property type="entry name" value="Homeodomain-like_sf"/>
</dbReference>
<dbReference type="InterPro" id="IPR012337">
    <property type="entry name" value="RNaseH-like_sf"/>
</dbReference>
<name>A0ABV3U647_9GAMM</name>
<dbReference type="EMBL" id="JBFRYA010000008">
    <property type="protein sequence ID" value="MEX1669442.1"/>
    <property type="molecule type" value="Genomic_DNA"/>
</dbReference>
<evidence type="ECO:0000256" key="1">
    <source>
        <dbReference type="SAM" id="Coils"/>
    </source>
</evidence>
<dbReference type="InterPro" id="IPR050900">
    <property type="entry name" value="Transposase_IS3/IS150/IS904"/>
</dbReference>
<dbReference type="RefSeq" id="WP_368381713.1">
    <property type="nucleotide sequence ID" value="NZ_JBFRYA010000008.1"/>
</dbReference>
<evidence type="ECO:0000313" key="3">
    <source>
        <dbReference type="EMBL" id="MEX1669442.1"/>
    </source>
</evidence>
<gene>
    <name evidence="3" type="ORF">AB4876_11010</name>
</gene>
<keyword evidence="1" id="KW-0175">Coiled coil</keyword>
<evidence type="ECO:0000313" key="4">
    <source>
        <dbReference type="Proteomes" id="UP001557485"/>
    </source>
</evidence>
<reference evidence="3 4" key="1">
    <citation type="journal article" date="2011" name="Int. J. Syst. Evol. Microbiol.">
        <title>Zhongshania antarctica gen. nov., sp. nov. and Zhongshania guokunii sp. nov., gammaproteobacteria respectively isolated from coastal attached (fast) ice and surface seawater of the Antarctic.</title>
        <authorList>
            <person name="Li H.J."/>
            <person name="Zhang X.Y."/>
            <person name="Chen C.X."/>
            <person name="Zhang Y.J."/>
            <person name="Gao Z.M."/>
            <person name="Yu Y."/>
            <person name="Chen X.L."/>
            <person name="Chen B."/>
            <person name="Zhang Y.Z."/>
        </authorList>
    </citation>
    <scope>NUCLEOTIDE SEQUENCE [LARGE SCALE GENOMIC DNA]</scope>
    <source>
        <strain evidence="3 4">ZS6-22T</strain>
    </source>
</reference>
<feature type="coiled-coil region" evidence="1">
    <location>
        <begin position="123"/>
        <end position="150"/>
    </location>
</feature>
<dbReference type="InterPro" id="IPR036397">
    <property type="entry name" value="RNaseH_sf"/>
</dbReference>
<dbReference type="InterPro" id="IPR001584">
    <property type="entry name" value="Integrase_cat-core"/>
</dbReference>
<keyword evidence="4" id="KW-1185">Reference proteome</keyword>
<feature type="domain" description="Integrase catalytic" evidence="2">
    <location>
        <begin position="302"/>
        <end position="468"/>
    </location>
</feature>
<dbReference type="Pfam" id="PF00665">
    <property type="entry name" value="rve"/>
    <property type="match status" value="1"/>
</dbReference>
<organism evidence="3 4">
    <name type="scientific">Zhongshania guokunii</name>
    <dbReference type="NCBI Taxonomy" id="641783"/>
    <lineage>
        <taxon>Bacteria</taxon>
        <taxon>Pseudomonadati</taxon>
        <taxon>Pseudomonadota</taxon>
        <taxon>Gammaproteobacteria</taxon>
        <taxon>Cellvibrionales</taxon>
        <taxon>Spongiibacteraceae</taxon>
        <taxon>Zhongshania</taxon>
    </lineage>
</organism>